<dbReference type="EMBL" id="PDVP01000001">
    <property type="protein sequence ID" value="PHP68854.1"/>
    <property type="molecule type" value="Genomic_DNA"/>
</dbReference>
<name>A0A2G1QTS6_9HYPH</name>
<proteinExistence type="predicted"/>
<reference evidence="2 3" key="1">
    <citation type="submission" date="2017-10" db="EMBL/GenBank/DDBJ databases">
        <title>Sedimentibacterium mangrovi gen. nov., sp. nov., a novel member of family Phyllobacteriacea isolated from mangrove sediment.</title>
        <authorList>
            <person name="Liao H."/>
            <person name="Tian Y."/>
        </authorList>
    </citation>
    <scope>NUCLEOTIDE SEQUENCE [LARGE SCALE GENOMIC DNA]</scope>
    <source>
        <strain evidence="2 3">X9-2-2</strain>
    </source>
</reference>
<sequence length="132" mass="14446">MPFKEVQAMPLHDKGPVLAENAATGGDGDAPGITQDITLDDIQAIALSSRPVEERREELGAVRRTLETREHADRGHEFDPLLEEVRRMEDELMSADTPVEGDGSIGMDPSGRTDSMAADEALDFLRSERGEE</sequence>
<keyword evidence="3" id="KW-1185">Reference proteome</keyword>
<dbReference type="AlphaFoldDB" id="A0A2G1QTS6"/>
<protein>
    <submittedName>
        <fullName evidence="2">Uncharacterized protein</fullName>
    </submittedName>
</protein>
<evidence type="ECO:0000313" key="2">
    <source>
        <dbReference type="EMBL" id="PHP68854.1"/>
    </source>
</evidence>
<feature type="region of interest" description="Disordered" evidence="1">
    <location>
        <begin position="86"/>
        <end position="117"/>
    </location>
</feature>
<gene>
    <name evidence="2" type="ORF">CSC94_02355</name>
</gene>
<dbReference type="Proteomes" id="UP000221168">
    <property type="component" value="Unassembled WGS sequence"/>
</dbReference>
<comment type="caution">
    <text evidence="2">The sequence shown here is derived from an EMBL/GenBank/DDBJ whole genome shotgun (WGS) entry which is preliminary data.</text>
</comment>
<accession>A0A2G1QTS6</accession>
<evidence type="ECO:0000256" key="1">
    <source>
        <dbReference type="SAM" id="MobiDB-lite"/>
    </source>
</evidence>
<feature type="region of interest" description="Disordered" evidence="1">
    <location>
        <begin position="1"/>
        <end position="32"/>
    </location>
</feature>
<evidence type="ECO:0000313" key="3">
    <source>
        <dbReference type="Proteomes" id="UP000221168"/>
    </source>
</evidence>
<organism evidence="2 3">
    <name type="scientific">Zhengella mangrovi</name>
    <dbReference type="NCBI Taxonomy" id="1982044"/>
    <lineage>
        <taxon>Bacteria</taxon>
        <taxon>Pseudomonadati</taxon>
        <taxon>Pseudomonadota</taxon>
        <taxon>Alphaproteobacteria</taxon>
        <taxon>Hyphomicrobiales</taxon>
        <taxon>Notoacmeibacteraceae</taxon>
        <taxon>Zhengella</taxon>
    </lineage>
</organism>